<reference evidence="10" key="1">
    <citation type="submission" date="2018-06" db="EMBL/GenBank/DDBJ databases">
        <authorList>
            <person name="Zhirakovskaya E."/>
        </authorList>
    </citation>
    <scope>NUCLEOTIDE SEQUENCE</scope>
</reference>
<evidence type="ECO:0000313" key="10">
    <source>
        <dbReference type="EMBL" id="VAX04645.1"/>
    </source>
</evidence>
<dbReference type="InterPro" id="IPR047055">
    <property type="entry name" value="MotA-like"/>
</dbReference>
<evidence type="ECO:0000259" key="9">
    <source>
        <dbReference type="Pfam" id="PF01618"/>
    </source>
</evidence>
<evidence type="ECO:0000256" key="6">
    <source>
        <dbReference type="ARBA" id="ARBA00022989"/>
    </source>
</evidence>
<dbReference type="InterPro" id="IPR002898">
    <property type="entry name" value="MotA_ExbB_proton_chnl"/>
</dbReference>
<feature type="transmembrane region" description="Helical" evidence="8">
    <location>
        <begin position="124"/>
        <end position="146"/>
    </location>
</feature>
<feature type="transmembrane region" description="Helical" evidence="8">
    <location>
        <begin position="98"/>
        <end position="118"/>
    </location>
</feature>
<dbReference type="Pfam" id="PF01618">
    <property type="entry name" value="MotA_ExbB"/>
    <property type="match status" value="1"/>
</dbReference>
<proteinExistence type="inferred from homology"/>
<keyword evidence="10" id="KW-0282">Flagellum</keyword>
<evidence type="ECO:0000256" key="5">
    <source>
        <dbReference type="ARBA" id="ARBA00022692"/>
    </source>
</evidence>
<accession>A0A3B1BEF1</accession>
<keyword evidence="6 8" id="KW-1133">Transmembrane helix</keyword>
<comment type="similarity">
    <text evidence="2">Belongs to the MotA family.</text>
</comment>
<keyword evidence="7 8" id="KW-0472">Membrane</keyword>
<keyword evidence="10" id="KW-0969">Cilium</keyword>
<dbReference type="InterPro" id="IPR000540">
    <property type="entry name" value="Flag_MotA_CS"/>
</dbReference>
<dbReference type="PANTHER" id="PTHR30433:SF4">
    <property type="entry name" value="MOTILITY PROTEIN A"/>
    <property type="match status" value="1"/>
</dbReference>
<name>A0A3B1BEF1_9ZZZZ</name>
<dbReference type="AlphaFoldDB" id="A0A3B1BEF1"/>
<feature type="non-terminal residue" evidence="10">
    <location>
        <position position="1"/>
    </location>
</feature>
<evidence type="ECO:0000256" key="7">
    <source>
        <dbReference type="ARBA" id="ARBA00023136"/>
    </source>
</evidence>
<evidence type="ECO:0000256" key="8">
    <source>
        <dbReference type="SAM" id="Phobius"/>
    </source>
</evidence>
<feature type="domain" description="MotA/TolQ/ExbB proton channel" evidence="9">
    <location>
        <begin position="49"/>
        <end position="165"/>
    </location>
</feature>
<dbReference type="PROSITE" id="PS01307">
    <property type="entry name" value="MOTA"/>
    <property type="match status" value="1"/>
</dbReference>
<evidence type="ECO:0000256" key="1">
    <source>
        <dbReference type="ARBA" id="ARBA00004651"/>
    </source>
</evidence>
<keyword evidence="5 8" id="KW-0812">Transmembrane</keyword>
<keyword evidence="4" id="KW-1003">Cell membrane</keyword>
<keyword evidence="3" id="KW-0813">Transport</keyword>
<dbReference type="GO" id="GO:0006935">
    <property type="term" value="P:chemotaxis"/>
    <property type="evidence" value="ECO:0007669"/>
    <property type="project" value="InterPro"/>
</dbReference>
<organism evidence="10">
    <name type="scientific">hydrothermal vent metagenome</name>
    <dbReference type="NCBI Taxonomy" id="652676"/>
    <lineage>
        <taxon>unclassified sequences</taxon>
        <taxon>metagenomes</taxon>
        <taxon>ecological metagenomes</taxon>
    </lineage>
</organism>
<dbReference type="GO" id="GO:0005886">
    <property type="term" value="C:plasma membrane"/>
    <property type="evidence" value="ECO:0007669"/>
    <property type="project" value="UniProtKB-SubCell"/>
</dbReference>
<dbReference type="PANTHER" id="PTHR30433">
    <property type="entry name" value="CHEMOTAXIS PROTEIN MOTA"/>
    <property type="match status" value="1"/>
</dbReference>
<protein>
    <submittedName>
        <fullName evidence="10">Flagellar motor rotation protein MotA</fullName>
    </submittedName>
</protein>
<dbReference type="EMBL" id="UOFU01000386">
    <property type="protein sequence ID" value="VAX04645.1"/>
    <property type="molecule type" value="Genomic_DNA"/>
</dbReference>
<evidence type="ECO:0000256" key="3">
    <source>
        <dbReference type="ARBA" id="ARBA00022448"/>
    </source>
</evidence>
<evidence type="ECO:0000256" key="2">
    <source>
        <dbReference type="ARBA" id="ARBA00008038"/>
    </source>
</evidence>
<dbReference type="NCBIfam" id="TIGR03818">
    <property type="entry name" value="MotA1"/>
    <property type="match status" value="1"/>
</dbReference>
<evidence type="ECO:0000256" key="4">
    <source>
        <dbReference type="ARBA" id="ARBA00022475"/>
    </source>
</evidence>
<keyword evidence="10" id="KW-0966">Cell projection</keyword>
<dbReference type="InterPro" id="IPR022522">
    <property type="entry name" value="Flagellar_motor_stator_MotA"/>
</dbReference>
<sequence>YMELLGLMFDLFSKARKEGLMALEADIDEPENSEIFKKYPAIQKNHHVMEFISDYLRLMVGGNMNPFELENLMDVELETHHHEADKVPSAITAVSDALPGFGIVAAVLGIVITMASIGGPVEELGAHVAAALVGTFLGILFAYGFVGPMASSLTAINEDESKAFECIKVCLLASLNGYAPQIAVEFGRKTLYSHHRPGFQELEDFVKGKTE</sequence>
<gene>
    <name evidence="10" type="ORF">MNBD_GAMMA20-1787</name>
</gene>
<dbReference type="GO" id="GO:0071978">
    <property type="term" value="P:bacterial-type flagellum-dependent swarming motility"/>
    <property type="evidence" value="ECO:0007669"/>
    <property type="project" value="InterPro"/>
</dbReference>
<comment type="subcellular location">
    <subcellularLocation>
        <location evidence="1">Cell membrane</location>
        <topology evidence="1">Multi-pass membrane protein</topology>
    </subcellularLocation>
</comment>